<evidence type="ECO:0000256" key="6">
    <source>
        <dbReference type="SAM" id="Phobius"/>
    </source>
</evidence>
<evidence type="ECO:0000256" key="2">
    <source>
        <dbReference type="ARBA" id="ARBA00022475"/>
    </source>
</evidence>
<dbReference type="GO" id="GO:0005886">
    <property type="term" value="C:plasma membrane"/>
    <property type="evidence" value="ECO:0007669"/>
    <property type="project" value="UniProtKB-SubCell"/>
</dbReference>
<comment type="caution">
    <text evidence="8">The sequence shown here is derived from an EMBL/GenBank/DDBJ whole genome shotgun (WGS) entry which is preliminary data.</text>
</comment>
<dbReference type="Pfam" id="PF04024">
    <property type="entry name" value="PspC"/>
    <property type="match status" value="1"/>
</dbReference>
<dbReference type="eggNOG" id="COG1983">
    <property type="taxonomic scope" value="Bacteria"/>
</dbReference>
<sequence>MNKKLYRSRSNSRLTGLCGGLAHWFGLDPTLVRLLVVIAAFCSFGTVTLIYFVLSLLVPKAPYDDYAVMNPYHNY</sequence>
<evidence type="ECO:0000256" key="4">
    <source>
        <dbReference type="ARBA" id="ARBA00022989"/>
    </source>
</evidence>
<feature type="domain" description="Phage shock protein PspC N-terminal" evidence="7">
    <location>
        <begin position="3"/>
        <end position="61"/>
    </location>
</feature>
<keyword evidence="9" id="KW-1185">Reference proteome</keyword>
<dbReference type="InterPro" id="IPR007168">
    <property type="entry name" value="Phageshock_PspC_N"/>
</dbReference>
<comment type="subcellular location">
    <subcellularLocation>
        <location evidence="1">Cell membrane</location>
        <topology evidence="1">Single-pass membrane protein</topology>
    </subcellularLocation>
</comment>
<dbReference type="Proteomes" id="UP000028123">
    <property type="component" value="Unassembled WGS sequence"/>
</dbReference>
<proteinExistence type="predicted"/>
<dbReference type="PANTHER" id="PTHR33885">
    <property type="entry name" value="PHAGE SHOCK PROTEIN C"/>
    <property type="match status" value="1"/>
</dbReference>
<evidence type="ECO:0000256" key="5">
    <source>
        <dbReference type="ARBA" id="ARBA00023136"/>
    </source>
</evidence>
<accession>A0A081P264</accession>
<keyword evidence="4 6" id="KW-1133">Transmembrane helix</keyword>
<keyword evidence="5 6" id="KW-0472">Membrane</keyword>
<name>A0A081P264_9BACL</name>
<evidence type="ECO:0000256" key="1">
    <source>
        <dbReference type="ARBA" id="ARBA00004162"/>
    </source>
</evidence>
<keyword evidence="2" id="KW-1003">Cell membrane</keyword>
<feature type="transmembrane region" description="Helical" evidence="6">
    <location>
        <begin position="31"/>
        <end position="54"/>
    </location>
</feature>
<organism evidence="8 9">
    <name type="scientific">Paenibacillus tyrfis</name>
    <dbReference type="NCBI Taxonomy" id="1501230"/>
    <lineage>
        <taxon>Bacteria</taxon>
        <taxon>Bacillati</taxon>
        <taxon>Bacillota</taxon>
        <taxon>Bacilli</taxon>
        <taxon>Bacillales</taxon>
        <taxon>Paenibacillaceae</taxon>
        <taxon>Paenibacillus</taxon>
    </lineage>
</organism>
<evidence type="ECO:0000313" key="8">
    <source>
        <dbReference type="EMBL" id="KEQ24787.1"/>
    </source>
</evidence>
<evidence type="ECO:0000256" key="3">
    <source>
        <dbReference type="ARBA" id="ARBA00022692"/>
    </source>
</evidence>
<evidence type="ECO:0000313" key="9">
    <source>
        <dbReference type="Proteomes" id="UP000028123"/>
    </source>
</evidence>
<gene>
    <name evidence="8" type="ORF">ET33_06855</name>
</gene>
<evidence type="ECO:0000259" key="7">
    <source>
        <dbReference type="Pfam" id="PF04024"/>
    </source>
</evidence>
<keyword evidence="3 6" id="KW-0812">Transmembrane</keyword>
<dbReference type="PANTHER" id="PTHR33885:SF3">
    <property type="entry name" value="PHAGE SHOCK PROTEIN C"/>
    <property type="match status" value="1"/>
</dbReference>
<dbReference type="AlphaFoldDB" id="A0A081P264"/>
<dbReference type="InterPro" id="IPR052027">
    <property type="entry name" value="PspC"/>
</dbReference>
<dbReference type="OrthoDB" id="9815286at2"/>
<dbReference type="EMBL" id="JNVM01000014">
    <property type="protein sequence ID" value="KEQ24787.1"/>
    <property type="molecule type" value="Genomic_DNA"/>
</dbReference>
<dbReference type="RefSeq" id="WP_036684511.1">
    <property type="nucleotide sequence ID" value="NZ_FYEP01000010.1"/>
</dbReference>
<reference evidence="8 9" key="1">
    <citation type="submission" date="2014-06" db="EMBL/GenBank/DDBJ databases">
        <title>Draft genome sequence of Paenibacillus sp. MSt1.</title>
        <authorList>
            <person name="Aw Y.K."/>
            <person name="Ong K.S."/>
            <person name="Gan H.M."/>
            <person name="Lee S.M."/>
        </authorList>
    </citation>
    <scope>NUCLEOTIDE SEQUENCE [LARGE SCALE GENOMIC DNA]</scope>
    <source>
        <strain evidence="8 9">MSt1</strain>
    </source>
</reference>
<protein>
    <submittedName>
        <fullName evidence="8">Phage-shock protein</fullName>
    </submittedName>
</protein>